<proteinExistence type="predicted"/>
<reference evidence="2 3" key="1">
    <citation type="submission" date="2017-07" db="EMBL/GenBank/DDBJ databases">
        <authorList>
            <person name="Talla V."/>
            <person name="Backstrom N."/>
        </authorList>
    </citation>
    <scope>NUCLEOTIDE SEQUENCE [LARGE SCALE GENOMIC DNA]</scope>
</reference>
<dbReference type="AlphaFoldDB" id="A0A5E4QX40"/>
<gene>
    <name evidence="2" type="ORF">LSINAPIS_LOCUS12766</name>
</gene>
<evidence type="ECO:0000313" key="3">
    <source>
        <dbReference type="Proteomes" id="UP000324832"/>
    </source>
</evidence>
<feature type="region of interest" description="Disordered" evidence="1">
    <location>
        <begin position="507"/>
        <end position="540"/>
    </location>
</feature>
<evidence type="ECO:0000313" key="2">
    <source>
        <dbReference type="EMBL" id="VVD02582.1"/>
    </source>
</evidence>
<evidence type="ECO:0000256" key="1">
    <source>
        <dbReference type="SAM" id="MobiDB-lite"/>
    </source>
</evidence>
<name>A0A5E4QX40_9NEOP</name>
<dbReference type="EMBL" id="FZQP02006155">
    <property type="protein sequence ID" value="VVD02582.1"/>
    <property type="molecule type" value="Genomic_DNA"/>
</dbReference>
<sequence>MFRLPFGERVDPLEEKRQARENTINSVIIFGVLCAAIRIVVAVGNACPTQLVQHGVRQQLRQAVGRHLVRQQRAHGVGGGRPLDGAHHAARGRRQRRGGRLPRAVGRRAQRVLQHGRHDAPQQLVGQLQRAQPPHRLAPFVRHLGLALAVHRRLGVRVRLRCRELLYVIESTDLFVVRAREVGGRGPLAEGVAREAVAEQLVGRRHQRRRVLEAEPRQHVVERPRPQPAAEQTVPLALAPRRRRLVRPQLVDRHRPWRHHVNNVDSIRDGGARHPAGAAQLDHVAQHEADPGSQLPRRGQRLDTREVLVHQTAAALRVQHTAAGAHELRQAFQILVMLGGRAPRQQVLDAAVAFSKMSRITPFSTLSESSSRPSKSSLSFWNFSGVNLFRMPRTFRKMPSYLASASAASWSRSDDGGTQRRLGGTAVRPAARGTGPGCRALSVLRPVCSSRTLRDLPTTASPRTRAADPSVCVRVCRGGSGGAVRPGWHPPADAAADAERGLTLLRTMTPQPPAPRPHTCFTPRPPDSLVQRRNFDKRSF</sequence>
<accession>A0A5E4QX40</accession>
<dbReference type="Proteomes" id="UP000324832">
    <property type="component" value="Unassembled WGS sequence"/>
</dbReference>
<feature type="region of interest" description="Disordered" evidence="1">
    <location>
        <begin position="74"/>
        <end position="105"/>
    </location>
</feature>
<organism evidence="2 3">
    <name type="scientific">Leptidea sinapis</name>
    <dbReference type="NCBI Taxonomy" id="189913"/>
    <lineage>
        <taxon>Eukaryota</taxon>
        <taxon>Metazoa</taxon>
        <taxon>Ecdysozoa</taxon>
        <taxon>Arthropoda</taxon>
        <taxon>Hexapoda</taxon>
        <taxon>Insecta</taxon>
        <taxon>Pterygota</taxon>
        <taxon>Neoptera</taxon>
        <taxon>Endopterygota</taxon>
        <taxon>Lepidoptera</taxon>
        <taxon>Glossata</taxon>
        <taxon>Ditrysia</taxon>
        <taxon>Papilionoidea</taxon>
        <taxon>Pieridae</taxon>
        <taxon>Dismorphiinae</taxon>
        <taxon>Leptidea</taxon>
    </lineage>
</organism>
<feature type="region of interest" description="Disordered" evidence="1">
    <location>
        <begin position="409"/>
        <end position="433"/>
    </location>
</feature>
<protein>
    <submittedName>
        <fullName evidence="2">Uncharacterized protein</fullName>
    </submittedName>
</protein>
<keyword evidence="3" id="KW-1185">Reference proteome</keyword>
<feature type="compositionally biased region" description="Basic residues" evidence="1">
    <location>
        <begin position="88"/>
        <end position="105"/>
    </location>
</feature>